<keyword evidence="3" id="KW-1185">Reference proteome</keyword>
<feature type="transmembrane region" description="Helical" evidence="1">
    <location>
        <begin position="298"/>
        <end position="319"/>
    </location>
</feature>
<reference evidence="2" key="1">
    <citation type="submission" date="2023-03" db="EMBL/GenBank/DDBJ databases">
        <title>Actinoallomurus iriomotensis NBRC 103684.</title>
        <authorList>
            <person name="Ichikawa N."/>
            <person name="Sato H."/>
            <person name="Tonouchi N."/>
        </authorList>
    </citation>
    <scope>NUCLEOTIDE SEQUENCE</scope>
    <source>
        <strain evidence="2">NBRC 103684</strain>
    </source>
</reference>
<organism evidence="2 3">
    <name type="scientific">Actinoallomurus iriomotensis</name>
    <dbReference type="NCBI Taxonomy" id="478107"/>
    <lineage>
        <taxon>Bacteria</taxon>
        <taxon>Bacillati</taxon>
        <taxon>Actinomycetota</taxon>
        <taxon>Actinomycetes</taxon>
        <taxon>Streptosporangiales</taxon>
        <taxon>Thermomonosporaceae</taxon>
        <taxon>Actinoallomurus</taxon>
    </lineage>
</organism>
<sequence length="328" mass="35000">MLTAYAWTGPAPVQARADTAPAPDVPNSIAIGLTGIPASRLDDPRARLFIDDHVNPGTTFTRSLRVYNTSDRPQRLRLYAGAATIRHHRFGFPPPSAPGNELTSWTHLDHTALTVPAHAGAPLAARFTVPAWAQPGERYAVIWAQVSSEKAGPHGNVTLVNQVGTRVYLHVGPGAEPPSDFRVGPLRAQTTPDGHRTLTATVANTGQRAIDLEGRLWLTGPSNLSAGPFTITRGTTLAPGDRGPVTVPLGPDVPDGRWNYRLTLRSGRVTRTTTGTLLLAERPGASGRLASLTRLSTMPLTLVLAGIVSAALLVLTLAVRRRRARRSP</sequence>
<evidence type="ECO:0008006" key="4">
    <source>
        <dbReference type="Google" id="ProtNLM"/>
    </source>
</evidence>
<dbReference type="RefSeq" id="WP_285583359.1">
    <property type="nucleotide sequence ID" value="NZ_BSTK01000021.1"/>
</dbReference>
<dbReference type="EMBL" id="BSTK01000021">
    <property type="protein sequence ID" value="GLY91646.1"/>
    <property type="molecule type" value="Genomic_DNA"/>
</dbReference>
<dbReference type="AlphaFoldDB" id="A0A9W6SB03"/>
<evidence type="ECO:0000313" key="2">
    <source>
        <dbReference type="EMBL" id="GLY91646.1"/>
    </source>
</evidence>
<evidence type="ECO:0000313" key="3">
    <source>
        <dbReference type="Proteomes" id="UP001165074"/>
    </source>
</evidence>
<evidence type="ECO:0000256" key="1">
    <source>
        <dbReference type="SAM" id="Phobius"/>
    </source>
</evidence>
<proteinExistence type="predicted"/>
<comment type="caution">
    <text evidence="2">The sequence shown here is derived from an EMBL/GenBank/DDBJ whole genome shotgun (WGS) entry which is preliminary data.</text>
</comment>
<gene>
    <name evidence="2" type="ORF">Airi02_095740</name>
</gene>
<accession>A0A9W6SB03</accession>
<protein>
    <recommendedName>
        <fullName evidence="4">Peptidase</fullName>
    </recommendedName>
</protein>
<keyword evidence="1" id="KW-1133">Transmembrane helix</keyword>
<name>A0A9W6SB03_9ACTN</name>
<keyword evidence="1" id="KW-0472">Membrane</keyword>
<keyword evidence="1" id="KW-0812">Transmembrane</keyword>
<dbReference type="Proteomes" id="UP001165074">
    <property type="component" value="Unassembled WGS sequence"/>
</dbReference>